<proteinExistence type="predicted"/>
<evidence type="ECO:0000313" key="3">
    <source>
        <dbReference type="Proteomes" id="UP000785679"/>
    </source>
</evidence>
<dbReference type="AlphaFoldDB" id="A0A8J8T1S2"/>
<keyword evidence="1" id="KW-1133">Transmembrane helix</keyword>
<evidence type="ECO:0008006" key="4">
    <source>
        <dbReference type="Google" id="ProtNLM"/>
    </source>
</evidence>
<organism evidence="2 3">
    <name type="scientific">Halteria grandinella</name>
    <dbReference type="NCBI Taxonomy" id="5974"/>
    <lineage>
        <taxon>Eukaryota</taxon>
        <taxon>Sar</taxon>
        <taxon>Alveolata</taxon>
        <taxon>Ciliophora</taxon>
        <taxon>Intramacronucleata</taxon>
        <taxon>Spirotrichea</taxon>
        <taxon>Stichotrichia</taxon>
        <taxon>Sporadotrichida</taxon>
        <taxon>Halteriidae</taxon>
        <taxon>Halteria</taxon>
    </lineage>
</organism>
<evidence type="ECO:0000313" key="2">
    <source>
        <dbReference type="EMBL" id="TNV79067.1"/>
    </source>
</evidence>
<sequence length="147" mass="17425">MLKIGEIVCASPNTDIDYINLNLFDQMSNFYLMHQQSGFLQHQLLIIYHNHSQLYKHCIMQYLREEINQTQACLIQKLAQQYFPQTIPDVRVFPTSIPRINQIINITVIKILSEGLFVFPSLYITYIYIFIYCIYTILLNAHQDFLQ</sequence>
<feature type="transmembrane region" description="Helical" evidence="1">
    <location>
        <begin position="116"/>
        <end position="138"/>
    </location>
</feature>
<reference evidence="2" key="1">
    <citation type="submission" date="2019-06" db="EMBL/GenBank/DDBJ databases">
        <authorList>
            <person name="Zheng W."/>
        </authorList>
    </citation>
    <scope>NUCLEOTIDE SEQUENCE</scope>
    <source>
        <strain evidence="2">QDHG01</strain>
    </source>
</reference>
<dbReference type="Proteomes" id="UP000785679">
    <property type="component" value="Unassembled WGS sequence"/>
</dbReference>
<protein>
    <recommendedName>
        <fullName evidence="4">Transmembrane protein</fullName>
    </recommendedName>
</protein>
<evidence type="ECO:0000256" key="1">
    <source>
        <dbReference type="SAM" id="Phobius"/>
    </source>
</evidence>
<keyword evidence="1" id="KW-0472">Membrane</keyword>
<dbReference type="EMBL" id="RRYP01009442">
    <property type="protein sequence ID" value="TNV79067.1"/>
    <property type="molecule type" value="Genomic_DNA"/>
</dbReference>
<keyword evidence="3" id="KW-1185">Reference proteome</keyword>
<accession>A0A8J8T1S2</accession>
<comment type="caution">
    <text evidence="2">The sequence shown here is derived from an EMBL/GenBank/DDBJ whole genome shotgun (WGS) entry which is preliminary data.</text>
</comment>
<keyword evidence="1" id="KW-0812">Transmembrane</keyword>
<name>A0A8J8T1S2_HALGN</name>
<gene>
    <name evidence="2" type="ORF">FGO68_gene10185</name>
</gene>